<sequence length="67" mass="7954">MDLKKYFVRNKLWIRTKKGLEMTGTVCQYCYPEDNDESNKESLIIDADDGNLYNLFDDDIEEIKILE</sequence>
<reference evidence="1" key="1">
    <citation type="submission" date="2019-04" db="EMBL/GenBank/DDBJ databases">
        <title>Microbes associate with the intestines of laboratory mice.</title>
        <authorList>
            <person name="Navarre W."/>
            <person name="Wong E."/>
            <person name="Huang K."/>
            <person name="Tropini C."/>
            <person name="Ng K."/>
            <person name="Yu B."/>
        </authorList>
    </citation>
    <scope>NUCLEOTIDE SEQUENCE</scope>
    <source>
        <strain evidence="1">NM09_H32</strain>
    </source>
</reference>
<dbReference type="EMBL" id="SRYG01000008">
    <property type="protein sequence ID" value="TGY66267.1"/>
    <property type="molecule type" value="Genomic_DNA"/>
</dbReference>
<keyword evidence="2" id="KW-1185">Reference proteome</keyword>
<protein>
    <submittedName>
        <fullName evidence="1">Uncharacterized protein</fullName>
    </submittedName>
</protein>
<name>A0AC61R7Y0_9FIRM</name>
<evidence type="ECO:0000313" key="2">
    <source>
        <dbReference type="Proteomes" id="UP000308836"/>
    </source>
</evidence>
<dbReference type="Proteomes" id="UP000308836">
    <property type="component" value="Unassembled WGS sequence"/>
</dbReference>
<gene>
    <name evidence="1" type="ORF">E5336_05315</name>
</gene>
<accession>A0AC61R7Y0</accession>
<organism evidence="1 2">
    <name type="scientific">Dubosiella muris</name>
    <dbReference type="NCBI Taxonomy" id="3038133"/>
    <lineage>
        <taxon>Bacteria</taxon>
        <taxon>Bacillati</taxon>
        <taxon>Bacillota</taxon>
        <taxon>Erysipelotrichia</taxon>
        <taxon>Erysipelotrichales</taxon>
        <taxon>Erysipelotrichaceae</taxon>
        <taxon>Dubosiella</taxon>
    </lineage>
</organism>
<proteinExistence type="predicted"/>
<evidence type="ECO:0000313" key="1">
    <source>
        <dbReference type="EMBL" id="TGY66267.1"/>
    </source>
</evidence>
<comment type="caution">
    <text evidence="1">The sequence shown here is derived from an EMBL/GenBank/DDBJ whole genome shotgun (WGS) entry which is preliminary data.</text>
</comment>